<proteinExistence type="inferred from homology"/>
<keyword evidence="6" id="KW-1133">Transmembrane helix</keyword>
<organism evidence="9 10">
    <name type="scientific">Haloferax sulfurifontis</name>
    <dbReference type="NCBI Taxonomy" id="255616"/>
    <lineage>
        <taxon>Archaea</taxon>
        <taxon>Methanobacteriati</taxon>
        <taxon>Methanobacteriota</taxon>
        <taxon>Stenosarchaea group</taxon>
        <taxon>Halobacteria</taxon>
        <taxon>Halobacteriales</taxon>
        <taxon>Haloferacaceae</taxon>
        <taxon>Haloferax</taxon>
    </lineage>
</organism>
<evidence type="ECO:0000256" key="4">
    <source>
        <dbReference type="SAM" id="Coils"/>
    </source>
</evidence>
<keyword evidence="6" id="KW-0472">Membrane</keyword>
<feature type="domain" description="Methyl-accepting transducer" evidence="7">
    <location>
        <begin position="185"/>
        <end position="421"/>
    </location>
</feature>
<dbReference type="SUPFAM" id="SSF58104">
    <property type="entry name" value="Methyl-accepting chemotaxis protein (MCP) signaling domain"/>
    <property type="match status" value="1"/>
</dbReference>
<evidence type="ECO:0000256" key="1">
    <source>
        <dbReference type="ARBA" id="ARBA00023224"/>
    </source>
</evidence>
<dbReference type="SMART" id="SM00283">
    <property type="entry name" value="MA"/>
    <property type="match status" value="1"/>
</dbReference>
<dbReference type="GO" id="GO:0007165">
    <property type="term" value="P:signal transduction"/>
    <property type="evidence" value="ECO:0007669"/>
    <property type="project" value="UniProtKB-KW"/>
</dbReference>
<feature type="coiled-coil region" evidence="4">
    <location>
        <begin position="91"/>
        <end position="118"/>
    </location>
</feature>
<reference evidence="9" key="2">
    <citation type="submission" date="2020-09" db="EMBL/GenBank/DDBJ databases">
        <authorList>
            <person name="Sun Q."/>
            <person name="Sedlacek I."/>
        </authorList>
    </citation>
    <scope>NUCLEOTIDE SEQUENCE</scope>
    <source>
        <strain evidence="9">CCM 7217</strain>
    </source>
</reference>
<dbReference type="Pfam" id="PF00015">
    <property type="entry name" value="MCPsignal"/>
    <property type="match status" value="1"/>
</dbReference>
<dbReference type="PRINTS" id="PR00260">
    <property type="entry name" value="CHEMTRNSDUCR"/>
</dbReference>
<keyword evidence="4" id="KW-0175">Coiled coil</keyword>
<dbReference type="EMBL" id="BMCI01000007">
    <property type="protein sequence ID" value="GGC68750.1"/>
    <property type="molecule type" value="Genomic_DNA"/>
</dbReference>
<comment type="caution">
    <text evidence="9">The sequence shown here is derived from an EMBL/GenBank/DDBJ whole genome shotgun (WGS) entry which is preliminary data.</text>
</comment>
<keyword evidence="1 3" id="KW-0807">Transducer</keyword>
<accession>A0A830DX47</accession>
<gene>
    <name evidence="9" type="ORF">GCM10007209_33470</name>
</gene>
<keyword evidence="6" id="KW-0812">Transmembrane</keyword>
<feature type="region of interest" description="Disordered" evidence="5">
    <location>
        <begin position="472"/>
        <end position="506"/>
    </location>
</feature>
<feature type="transmembrane region" description="Helical" evidence="6">
    <location>
        <begin position="72"/>
        <end position="92"/>
    </location>
</feature>
<evidence type="ECO:0000256" key="6">
    <source>
        <dbReference type="SAM" id="Phobius"/>
    </source>
</evidence>
<feature type="compositionally biased region" description="Basic and acidic residues" evidence="5">
    <location>
        <begin position="261"/>
        <end position="270"/>
    </location>
</feature>
<dbReference type="InterPro" id="IPR003660">
    <property type="entry name" value="HAMP_dom"/>
</dbReference>
<protein>
    <recommendedName>
        <fullName evidence="11">Transducer protein Htr7</fullName>
    </recommendedName>
</protein>
<evidence type="ECO:0000256" key="2">
    <source>
        <dbReference type="ARBA" id="ARBA00029447"/>
    </source>
</evidence>
<dbReference type="AlphaFoldDB" id="A0A830DX47"/>
<comment type="similarity">
    <text evidence="2">Belongs to the methyl-accepting chemotaxis (MCP) protein family.</text>
</comment>
<reference evidence="9" key="1">
    <citation type="journal article" date="2014" name="Int. J. Syst. Evol. Microbiol.">
        <title>Complete genome sequence of Corynebacterium casei LMG S-19264T (=DSM 44701T), isolated from a smear-ripened cheese.</title>
        <authorList>
            <consortium name="US DOE Joint Genome Institute (JGI-PGF)"/>
            <person name="Walter F."/>
            <person name="Albersmeier A."/>
            <person name="Kalinowski J."/>
            <person name="Ruckert C."/>
        </authorList>
    </citation>
    <scope>NUCLEOTIDE SEQUENCE</scope>
    <source>
        <strain evidence="9">CCM 7217</strain>
    </source>
</reference>
<dbReference type="InterPro" id="IPR004089">
    <property type="entry name" value="MCPsignal_dom"/>
</dbReference>
<feature type="region of interest" description="Disordered" evidence="5">
    <location>
        <begin position="245"/>
        <end position="270"/>
    </location>
</feature>
<dbReference type="GO" id="GO:0006935">
    <property type="term" value="P:chemotaxis"/>
    <property type="evidence" value="ECO:0007669"/>
    <property type="project" value="InterPro"/>
</dbReference>
<dbReference type="GO" id="GO:0004888">
    <property type="term" value="F:transmembrane signaling receptor activity"/>
    <property type="evidence" value="ECO:0007669"/>
    <property type="project" value="InterPro"/>
</dbReference>
<evidence type="ECO:0000313" key="9">
    <source>
        <dbReference type="EMBL" id="GGC68750.1"/>
    </source>
</evidence>
<feature type="compositionally biased region" description="Basic and acidic residues" evidence="5">
    <location>
        <begin position="495"/>
        <end position="506"/>
    </location>
</feature>
<evidence type="ECO:0000259" key="8">
    <source>
        <dbReference type="PROSITE" id="PS50885"/>
    </source>
</evidence>
<feature type="transmembrane region" description="Helical" evidence="6">
    <location>
        <begin position="6"/>
        <end position="26"/>
    </location>
</feature>
<feature type="transmembrane region" description="Helical" evidence="6">
    <location>
        <begin position="33"/>
        <end position="52"/>
    </location>
</feature>
<name>A0A830DX47_9EURY</name>
<evidence type="ECO:0008006" key="11">
    <source>
        <dbReference type="Google" id="ProtNLM"/>
    </source>
</evidence>
<evidence type="ECO:0000256" key="5">
    <source>
        <dbReference type="SAM" id="MobiDB-lite"/>
    </source>
</evidence>
<dbReference type="PANTHER" id="PTHR32089">
    <property type="entry name" value="METHYL-ACCEPTING CHEMOTAXIS PROTEIN MCPB"/>
    <property type="match status" value="1"/>
</dbReference>
<feature type="domain" description="HAMP" evidence="8">
    <location>
        <begin position="113"/>
        <end position="166"/>
    </location>
</feature>
<dbReference type="Proteomes" id="UP000646833">
    <property type="component" value="Unassembled WGS sequence"/>
</dbReference>
<dbReference type="InterPro" id="IPR004090">
    <property type="entry name" value="Chemotax_Me-accpt_rcpt"/>
</dbReference>
<dbReference type="SMART" id="SM00304">
    <property type="entry name" value="HAMP"/>
    <property type="match status" value="2"/>
</dbReference>
<evidence type="ECO:0000313" key="10">
    <source>
        <dbReference type="Proteomes" id="UP000646833"/>
    </source>
</evidence>
<dbReference type="PROSITE" id="PS50111">
    <property type="entry name" value="CHEMOTAXIS_TRANSDUC_2"/>
    <property type="match status" value="1"/>
</dbReference>
<sequence length="506" mass="53928">MIIDALFDAIGTLGFIGAAVLAWLNYRDTDAEASFWLTYAFASVLAILWMVSLTMEKLGFYTEIFNLVTSPLMTATVAVFAIGGTATLAIVADMKELVDDAETRRRELDALTTDLERQAESYGDAMQTAADGDLTVRVDAESDNDAMRRIGRGFNEMLEAIDSVIVQIQTFAEQVDDESSEVTASADAVKTTSTDVANSIEEISAGNETQHRNLNAAESELSNLSATIEEIASSSEEIARQSQQTVGRAKESQEAASSTIEKMEQLESRSTETVTEVEDLQQSVTQISEVVDLIDDIAEKTSILALNASIEAAGAGDAGEGFAVVASEVKTLAEETAEATQEVDSLIGDIEQSTENVAEDTFETQAEVEASRETVGETVDVLEEIVHKIEDSNDSIQSISSATDEQAQSTQEVVTMMDEITNLSDRTASEAQNVSAAAEEQTAATQQIAASSSSLSERAQQLKSLVARFESGRAAGGAPGRETATPAASAPNRSMRADGGDDDRPN</sequence>
<dbReference type="CDD" id="cd06225">
    <property type="entry name" value="HAMP"/>
    <property type="match status" value="1"/>
</dbReference>
<dbReference type="Gene3D" id="1.10.287.950">
    <property type="entry name" value="Methyl-accepting chemotaxis protein"/>
    <property type="match status" value="1"/>
</dbReference>
<evidence type="ECO:0000256" key="3">
    <source>
        <dbReference type="PROSITE-ProRule" id="PRU00284"/>
    </source>
</evidence>
<dbReference type="RefSeq" id="WP_188424629.1">
    <property type="nucleotide sequence ID" value="NZ_BMCI01000007.1"/>
</dbReference>
<dbReference type="PROSITE" id="PS50885">
    <property type="entry name" value="HAMP"/>
    <property type="match status" value="1"/>
</dbReference>
<dbReference type="GO" id="GO:0016020">
    <property type="term" value="C:membrane"/>
    <property type="evidence" value="ECO:0007669"/>
    <property type="project" value="InterPro"/>
</dbReference>
<dbReference type="PANTHER" id="PTHR32089:SF112">
    <property type="entry name" value="LYSOZYME-LIKE PROTEIN-RELATED"/>
    <property type="match status" value="1"/>
</dbReference>
<evidence type="ECO:0000259" key="7">
    <source>
        <dbReference type="PROSITE" id="PS50111"/>
    </source>
</evidence>